<dbReference type="EMBL" id="JADBGQ010000010">
    <property type="protein sequence ID" value="KAG5376811.1"/>
    <property type="molecule type" value="Genomic_DNA"/>
</dbReference>
<reference evidence="1 2" key="1">
    <citation type="submission" date="2021-03" db="EMBL/GenBank/DDBJ databases">
        <authorList>
            <person name="King G.J."/>
            <person name="Bancroft I."/>
            <person name="Baten A."/>
            <person name="Bloomfield J."/>
            <person name="Borpatragohain P."/>
            <person name="He Z."/>
            <person name="Irish N."/>
            <person name="Irwin J."/>
            <person name="Liu K."/>
            <person name="Mauleon R.P."/>
            <person name="Moore J."/>
            <person name="Morris R."/>
            <person name="Ostergaard L."/>
            <person name="Wang B."/>
            <person name="Wells R."/>
        </authorList>
    </citation>
    <scope>NUCLEOTIDE SEQUENCE [LARGE SCALE GENOMIC DNA]</scope>
    <source>
        <strain evidence="1">R-o-18</strain>
        <tissue evidence="1">Leaf</tissue>
    </source>
</reference>
<organism evidence="1 2">
    <name type="scientific">Brassica rapa subsp. trilocularis</name>
    <dbReference type="NCBI Taxonomy" id="1813537"/>
    <lineage>
        <taxon>Eukaryota</taxon>
        <taxon>Viridiplantae</taxon>
        <taxon>Streptophyta</taxon>
        <taxon>Embryophyta</taxon>
        <taxon>Tracheophyta</taxon>
        <taxon>Spermatophyta</taxon>
        <taxon>Magnoliopsida</taxon>
        <taxon>eudicotyledons</taxon>
        <taxon>Gunneridae</taxon>
        <taxon>Pentapetalae</taxon>
        <taxon>rosids</taxon>
        <taxon>malvids</taxon>
        <taxon>Brassicales</taxon>
        <taxon>Brassicaceae</taxon>
        <taxon>Brassiceae</taxon>
        <taxon>Brassica</taxon>
    </lineage>
</organism>
<dbReference type="Proteomes" id="UP000823674">
    <property type="component" value="Chromosome A10"/>
</dbReference>
<name>A0ABQ7KTJ1_BRACM</name>
<sequence>MATVPFSNKTTFLTSLSSRWCRNLEYDILSEAASMGASAKKVAKVGVKPKAVIFSRDLLVGMLERGRDKADDEDAIFIIKATASVLLDYASRTITF</sequence>
<keyword evidence="2" id="KW-1185">Reference proteome</keyword>
<protein>
    <submittedName>
        <fullName evidence="1">Uncharacterized protein</fullName>
    </submittedName>
</protein>
<gene>
    <name evidence="1" type="primary">A10g506410.1_BraROA</name>
    <name evidence="1" type="ORF">IGI04_041407</name>
</gene>
<comment type="caution">
    <text evidence="1">The sequence shown here is derived from an EMBL/GenBank/DDBJ whole genome shotgun (WGS) entry which is preliminary data.</text>
</comment>
<evidence type="ECO:0000313" key="1">
    <source>
        <dbReference type="EMBL" id="KAG5376811.1"/>
    </source>
</evidence>
<proteinExistence type="predicted"/>
<accession>A0ABQ7KTJ1</accession>
<evidence type="ECO:0000313" key="2">
    <source>
        <dbReference type="Proteomes" id="UP000823674"/>
    </source>
</evidence>